<comment type="caution">
    <text evidence="1">The sequence shown here is derived from an EMBL/GenBank/DDBJ whole genome shotgun (WGS) entry which is preliminary data.</text>
</comment>
<gene>
    <name evidence="1" type="ORF">LCGC14_1798730</name>
</gene>
<dbReference type="EMBL" id="LAZR01017295">
    <property type="protein sequence ID" value="KKM01005.1"/>
    <property type="molecule type" value="Genomic_DNA"/>
</dbReference>
<accession>A0A0F9GQ70</accession>
<evidence type="ECO:0000313" key="1">
    <source>
        <dbReference type="EMBL" id="KKM01005.1"/>
    </source>
</evidence>
<protein>
    <submittedName>
        <fullName evidence="1">Uncharacterized protein</fullName>
    </submittedName>
</protein>
<dbReference type="AlphaFoldDB" id="A0A0F9GQ70"/>
<name>A0A0F9GQ70_9ZZZZ</name>
<sequence>PTRKRVIIARNVRNTIINLLYNFFMSYQTLTQNLFKGKILWSLKIFKTLRERKAPVSPSATEARKKYEGEVIIV</sequence>
<proteinExistence type="predicted"/>
<reference evidence="1" key="1">
    <citation type="journal article" date="2015" name="Nature">
        <title>Complex archaea that bridge the gap between prokaryotes and eukaryotes.</title>
        <authorList>
            <person name="Spang A."/>
            <person name="Saw J.H."/>
            <person name="Jorgensen S.L."/>
            <person name="Zaremba-Niedzwiedzka K."/>
            <person name="Martijn J."/>
            <person name="Lind A.E."/>
            <person name="van Eijk R."/>
            <person name="Schleper C."/>
            <person name="Guy L."/>
            <person name="Ettema T.J."/>
        </authorList>
    </citation>
    <scope>NUCLEOTIDE SEQUENCE</scope>
</reference>
<organism evidence="1">
    <name type="scientific">marine sediment metagenome</name>
    <dbReference type="NCBI Taxonomy" id="412755"/>
    <lineage>
        <taxon>unclassified sequences</taxon>
        <taxon>metagenomes</taxon>
        <taxon>ecological metagenomes</taxon>
    </lineage>
</organism>
<feature type="non-terminal residue" evidence="1">
    <location>
        <position position="1"/>
    </location>
</feature>